<dbReference type="EMBL" id="CAJNOJ010000050">
    <property type="protein sequence ID" value="CAF0963846.1"/>
    <property type="molecule type" value="Genomic_DNA"/>
</dbReference>
<evidence type="ECO:0000313" key="2">
    <source>
        <dbReference type="EMBL" id="CAF0963846.1"/>
    </source>
</evidence>
<organism evidence="2 3">
    <name type="scientific">Adineta ricciae</name>
    <name type="common">Rotifer</name>
    <dbReference type="NCBI Taxonomy" id="249248"/>
    <lineage>
        <taxon>Eukaryota</taxon>
        <taxon>Metazoa</taxon>
        <taxon>Spiralia</taxon>
        <taxon>Gnathifera</taxon>
        <taxon>Rotifera</taxon>
        <taxon>Eurotatoria</taxon>
        <taxon>Bdelloidea</taxon>
        <taxon>Adinetida</taxon>
        <taxon>Adinetidae</taxon>
        <taxon>Adineta</taxon>
    </lineage>
</organism>
<protein>
    <submittedName>
        <fullName evidence="2">Uncharacterized protein</fullName>
    </submittedName>
</protein>
<feature type="transmembrane region" description="Helical" evidence="1">
    <location>
        <begin position="38"/>
        <end position="57"/>
    </location>
</feature>
<proteinExistence type="predicted"/>
<sequence length="66" mass="7498">MQNVVMVHINITSTFSPSCIICESWQESTSNESDAYDFNWLLLVLVIISVLLASIRVRQVTLSPKR</sequence>
<keyword evidence="1" id="KW-0472">Membrane</keyword>
<evidence type="ECO:0000256" key="1">
    <source>
        <dbReference type="SAM" id="Phobius"/>
    </source>
</evidence>
<name>A0A814E3P6_ADIRI</name>
<evidence type="ECO:0000313" key="3">
    <source>
        <dbReference type="Proteomes" id="UP000663852"/>
    </source>
</evidence>
<gene>
    <name evidence="2" type="ORF">EDS130_LOCUS13020</name>
</gene>
<dbReference type="AlphaFoldDB" id="A0A814E3P6"/>
<accession>A0A814E3P6</accession>
<dbReference type="Proteomes" id="UP000663852">
    <property type="component" value="Unassembled WGS sequence"/>
</dbReference>
<keyword evidence="1" id="KW-0812">Transmembrane</keyword>
<reference evidence="2" key="1">
    <citation type="submission" date="2021-02" db="EMBL/GenBank/DDBJ databases">
        <authorList>
            <person name="Nowell W R."/>
        </authorList>
    </citation>
    <scope>NUCLEOTIDE SEQUENCE</scope>
</reference>
<comment type="caution">
    <text evidence="2">The sequence shown here is derived from an EMBL/GenBank/DDBJ whole genome shotgun (WGS) entry which is preliminary data.</text>
</comment>
<keyword evidence="1" id="KW-1133">Transmembrane helix</keyword>